<dbReference type="InterPro" id="IPR016093">
    <property type="entry name" value="MIR_motif"/>
</dbReference>
<accession>A0A2S2Q3R5</accession>
<dbReference type="PANTHER" id="PTHR46809">
    <property type="entry name" value="STROMAL CELL-DERIVED FACTOR 2-LIKE PROTEIN"/>
    <property type="match status" value="1"/>
</dbReference>
<dbReference type="Gene3D" id="2.80.10.50">
    <property type="match status" value="1"/>
</dbReference>
<gene>
    <name evidence="5" type="primary">Sdf2</name>
    <name evidence="7" type="synonym">LOC112685156</name>
    <name evidence="5" type="ORF">g.174077</name>
</gene>
<keyword evidence="6" id="KW-1185">Reference proteome</keyword>
<evidence type="ECO:0000313" key="7">
    <source>
        <dbReference type="RefSeq" id="XP_025412727.1"/>
    </source>
</evidence>
<sequence>MLNKFFTKTYLICCLTLTLVQWIESKNSEYVTCGTVTKLYNIDLKVRLHSHDVKYGAGSGQQSVTGSDLSEDINSHWEIKAATGKHCKRGEPIKCGSIIRLTHLTTKKNLHSHLFSSPLSGNQEVSAYGSDGVGDSGDHWYVDCSGDYWERDDDIRLKHVDTGSYLMASSLSYGRPINGQKEIAAVKNPGSFSTYWRVKEGIFVHKDDPSDFHSDYSHIEL</sequence>
<dbReference type="EMBL" id="GGMS01003170">
    <property type="protein sequence ID" value="MBY72373.1"/>
    <property type="molecule type" value="Transcribed_RNA"/>
</dbReference>
<feature type="chain" id="PRO_5044579025" evidence="3">
    <location>
        <begin position="26"/>
        <end position="221"/>
    </location>
</feature>
<evidence type="ECO:0000256" key="3">
    <source>
        <dbReference type="SAM" id="SignalP"/>
    </source>
</evidence>
<keyword evidence="2" id="KW-0677">Repeat</keyword>
<keyword evidence="1 3" id="KW-0732">Signal</keyword>
<organism evidence="5">
    <name type="scientific">Sipha flava</name>
    <name type="common">yellow sugarcane aphid</name>
    <dbReference type="NCBI Taxonomy" id="143950"/>
    <lineage>
        <taxon>Eukaryota</taxon>
        <taxon>Metazoa</taxon>
        <taxon>Ecdysozoa</taxon>
        <taxon>Arthropoda</taxon>
        <taxon>Hexapoda</taxon>
        <taxon>Insecta</taxon>
        <taxon>Pterygota</taxon>
        <taxon>Neoptera</taxon>
        <taxon>Paraneoptera</taxon>
        <taxon>Hemiptera</taxon>
        <taxon>Sternorrhyncha</taxon>
        <taxon>Aphidomorpha</taxon>
        <taxon>Aphidoidea</taxon>
        <taxon>Aphididae</taxon>
        <taxon>Sipha</taxon>
    </lineage>
</organism>
<evidence type="ECO:0000313" key="6">
    <source>
        <dbReference type="Proteomes" id="UP000694846"/>
    </source>
</evidence>
<dbReference type="SUPFAM" id="SSF82109">
    <property type="entry name" value="MIR domain"/>
    <property type="match status" value="1"/>
</dbReference>
<dbReference type="InterPro" id="IPR036300">
    <property type="entry name" value="MIR_dom_sf"/>
</dbReference>
<dbReference type="PROSITE" id="PS50919">
    <property type="entry name" value="MIR"/>
    <property type="match status" value="3"/>
</dbReference>
<evidence type="ECO:0000259" key="4">
    <source>
        <dbReference type="PROSITE" id="PS50919"/>
    </source>
</evidence>
<protein>
    <submittedName>
        <fullName evidence="5 7">Stromal cell-derived factor 2</fullName>
    </submittedName>
</protein>
<reference evidence="7" key="2">
    <citation type="submission" date="2025-04" db="UniProtKB">
        <authorList>
            <consortium name="RefSeq"/>
        </authorList>
    </citation>
    <scope>IDENTIFICATION</scope>
    <source>
        <tissue evidence="7">Whole body</tissue>
    </source>
</reference>
<proteinExistence type="predicted"/>
<name>A0A2S2Q3R5_9HEMI</name>
<feature type="domain" description="MIR" evidence="4">
    <location>
        <begin position="28"/>
        <end position="82"/>
    </location>
</feature>
<dbReference type="RefSeq" id="XP_025412727.1">
    <property type="nucleotide sequence ID" value="XM_025556942.1"/>
</dbReference>
<evidence type="ECO:0000256" key="1">
    <source>
        <dbReference type="ARBA" id="ARBA00022729"/>
    </source>
</evidence>
<dbReference type="Pfam" id="PF02815">
    <property type="entry name" value="MIR"/>
    <property type="match status" value="1"/>
</dbReference>
<evidence type="ECO:0000313" key="5">
    <source>
        <dbReference type="EMBL" id="MBY72373.1"/>
    </source>
</evidence>
<feature type="domain" description="MIR" evidence="4">
    <location>
        <begin position="90"/>
        <end position="145"/>
    </location>
</feature>
<dbReference type="OrthoDB" id="5588846at2759"/>
<feature type="signal peptide" evidence="3">
    <location>
        <begin position="1"/>
        <end position="25"/>
    </location>
</feature>
<evidence type="ECO:0000256" key="2">
    <source>
        <dbReference type="ARBA" id="ARBA00022737"/>
    </source>
</evidence>
<dbReference type="CDD" id="cd23293">
    <property type="entry name" value="beta-trefoil_MIR_SDF2_meta"/>
    <property type="match status" value="1"/>
</dbReference>
<dbReference type="Proteomes" id="UP000694846">
    <property type="component" value="Unplaced"/>
</dbReference>
<reference evidence="5" key="1">
    <citation type="submission" date="2018-04" db="EMBL/GenBank/DDBJ databases">
        <title>Transcriptome assembly of Sipha flava.</title>
        <authorList>
            <person name="Scully E.D."/>
            <person name="Geib S.M."/>
            <person name="Palmer N.A."/>
            <person name="Koch K."/>
            <person name="Bradshaw J."/>
            <person name="Heng-Moss T."/>
            <person name="Sarath G."/>
        </authorList>
    </citation>
    <scope>NUCLEOTIDE SEQUENCE</scope>
</reference>
<dbReference type="PANTHER" id="PTHR46809:SF2">
    <property type="entry name" value="GH21273P"/>
    <property type="match status" value="1"/>
</dbReference>
<feature type="domain" description="MIR" evidence="4">
    <location>
        <begin position="146"/>
        <end position="201"/>
    </location>
</feature>
<dbReference type="AlphaFoldDB" id="A0A2S2Q3R5"/>
<dbReference type="SMART" id="SM00472">
    <property type="entry name" value="MIR"/>
    <property type="match status" value="3"/>
</dbReference>